<evidence type="ECO:0000256" key="4">
    <source>
        <dbReference type="PIRSR" id="PIRSR000350-3"/>
    </source>
</evidence>
<feature type="binding site" evidence="4">
    <location>
        <begin position="174"/>
        <end position="181"/>
    </location>
    <ligand>
        <name>NAD(+)</name>
        <dbReference type="ChEBI" id="CHEBI:57540"/>
    </ligand>
</feature>
<dbReference type="AlphaFoldDB" id="A0A4V3A2A2"/>
<dbReference type="Pfam" id="PF02852">
    <property type="entry name" value="Pyr_redox_dim"/>
    <property type="match status" value="1"/>
</dbReference>
<protein>
    <recommendedName>
        <fullName evidence="10">FAD/NAD(P)-binding domain-containing protein</fullName>
    </recommendedName>
</protein>
<evidence type="ECO:0000256" key="3">
    <source>
        <dbReference type="ARBA" id="ARBA00022827"/>
    </source>
</evidence>
<name>A0A4V3A2A2_9LACO</name>
<feature type="binding site" evidence="4">
    <location>
        <position position="301"/>
    </location>
    <ligand>
        <name>FAD</name>
        <dbReference type="ChEBI" id="CHEBI:57692"/>
    </ligand>
</feature>
<evidence type="ECO:0000256" key="2">
    <source>
        <dbReference type="ARBA" id="ARBA00022630"/>
    </source>
</evidence>
<feature type="domain" description="Pyridine nucleotide-disulphide oxidoreductase dimerisation" evidence="6">
    <location>
        <begin position="338"/>
        <end position="441"/>
    </location>
</feature>
<dbReference type="InterPro" id="IPR004099">
    <property type="entry name" value="Pyr_nucl-diS_OxRdtase_dimer"/>
</dbReference>
<feature type="disulfide bond" description="Redox-active" evidence="5">
    <location>
        <begin position="45"/>
        <end position="50"/>
    </location>
</feature>
<dbReference type="PRINTS" id="PR00368">
    <property type="entry name" value="FADPNR"/>
</dbReference>
<evidence type="ECO:0000259" key="7">
    <source>
        <dbReference type="Pfam" id="PF07992"/>
    </source>
</evidence>
<dbReference type="PIRSF" id="PIRSF000350">
    <property type="entry name" value="Mercury_reductase_MerA"/>
    <property type="match status" value="1"/>
</dbReference>
<feature type="binding site" evidence="4">
    <location>
        <position position="115"/>
    </location>
    <ligand>
        <name>FAD</name>
        <dbReference type="ChEBI" id="CHEBI:57692"/>
    </ligand>
</feature>
<dbReference type="STRING" id="907931.GCA_000165675_00707"/>
<dbReference type="Gene3D" id="3.50.50.60">
    <property type="entry name" value="FAD/NAD(P)-binding domain"/>
    <property type="match status" value="2"/>
</dbReference>
<sequence length="445" mass="49082">MSQNKFDYDVLYIGSGHGTFDGAIPLAAKGIKVGVVEAGLVGGTCPNRGCNAKISLDSPVTHQRYAESMQKIVTHPVHINWQENVQHKNTVIQNLPGAITGMLKNQGITILKGTGQFQDQHTVIVNEQAITAEKVVIATGLHPHRLDIPGTQLAHDSEDFMNLTHLPDNIAIIGSGYISMEFATMANAAGANVTVLMHGKQALRQFYQPFVQKIVDDLTQRGVKFITQADISAFRQEGQSLWIDYGQDQYLKTNWILDATGRVPNIEKLNLDKIGIAYNDNGIVVNDHLQTNVENIYASGDVIDKQQPKLTPTAIFESLYLTQLLSQATTDPIQYPVIPSVVFTSPRIAKAGMSVAAAQDNHFDIQTVDFDNDWYRQVNNEKIADSRLIFDNAHHLVGATEVSDQADNAMNTLLPAIEFQFGKAELSRLIYLFPSISSATWDQIK</sequence>
<evidence type="ECO:0000256" key="5">
    <source>
        <dbReference type="PIRSR" id="PIRSR000350-4"/>
    </source>
</evidence>
<comment type="similarity">
    <text evidence="1">Belongs to the class-I pyridine nucleotide-disulfide oxidoreductase family.</text>
</comment>
<keyword evidence="4" id="KW-0547">Nucleotide-binding</keyword>
<evidence type="ECO:0000313" key="9">
    <source>
        <dbReference type="Proteomes" id="UP000295681"/>
    </source>
</evidence>
<keyword evidence="2" id="KW-0285">Flavoprotein</keyword>
<dbReference type="Proteomes" id="UP000295681">
    <property type="component" value="Unassembled WGS sequence"/>
</dbReference>
<gene>
    <name evidence="8" type="ORF">C5L23_001409</name>
</gene>
<feature type="binding site" evidence="4">
    <location>
        <position position="53"/>
    </location>
    <ligand>
        <name>FAD</name>
        <dbReference type="ChEBI" id="CHEBI:57692"/>
    </ligand>
</feature>
<dbReference type="GO" id="GO:0016491">
    <property type="term" value="F:oxidoreductase activity"/>
    <property type="evidence" value="ECO:0007669"/>
    <property type="project" value="InterPro"/>
</dbReference>
<dbReference type="InterPro" id="IPR016156">
    <property type="entry name" value="FAD/NAD-linked_Rdtase_dimer_sf"/>
</dbReference>
<evidence type="ECO:0008006" key="10">
    <source>
        <dbReference type="Google" id="ProtNLM"/>
    </source>
</evidence>
<keyword evidence="9" id="KW-1185">Reference proteome</keyword>
<proteinExistence type="inferred from homology"/>
<dbReference type="PANTHER" id="PTHR43014:SF5">
    <property type="entry name" value="GLUTATHIONE REDUCTASE (NADPH)"/>
    <property type="match status" value="1"/>
</dbReference>
<feature type="domain" description="FAD/NAD(P)-binding" evidence="7">
    <location>
        <begin position="8"/>
        <end position="316"/>
    </location>
</feature>
<reference evidence="8 9" key="1">
    <citation type="journal article" date="2019" name="Appl. Microbiol. Biotechnol.">
        <title>Uncovering carbohydrate metabolism through a genotype-phenotype association study of 56 lactic acid bacteria genomes.</title>
        <authorList>
            <person name="Buron-Moles G."/>
            <person name="Chailyan A."/>
            <person name="Dolejs I."/>
            <person name="Forster J."/>
            <person name="Miks M.H."/>
        </authorList>
    </citation>
    <scope>NUCLEOTIDE SEQUENCE [LARGE SCALE GENOMIC DNA]</scope>
    <source>
        <strain evidence="8 9">ATCC 700006</strain>
    </source>
</reference>
<evidence type="ECO:0000259" key="6">
    <source>
        <dbReference type="Pfam" id="PF02852"/>
    </source>
</evidence>
<dbReference type="SUPFAM" id="SSF55424">
    <property type="entry name" value="FAD/NAD-linked reductases, dimerisation (C-terminal) domain"/>
    <property type="match status" value="1"/>
</dbReference>
<evidence type="ECO:0000313" key="8">
    <source>
        <dbReference type="EMBL" id="TDG67610.1"/>
    </source>
</evidence>
<dbReference type="SUPFAM" id="SSF51905">
    <property type="entry name" value="FAD/NAD(P)-binding domain"/>
    <property type="match status" value="1"/>
</dbReference>
<organism evidence="8 9">
    <name type="scientific">Leuconostoc fallax</name>
    <dbReference type="NCBI Taxonomy" id="1251"/>
    <lineage>
        <taxon>Bacteria</taxon>
        <taxon>Bacillati</taxon>
        <taxon>Bacillota</taxon>
        <taxon>Bacilli</taxon>
        <taxon>Lactobacillales</taxon>
        <taxon>Lactobacillaceae</taxon>
        <taxon>Leuconostoc</taxon>
    </lineage>
</organism>
<dbReference type="Pfam" id="PF07992">
    <property type="entry name" value="Pyr_redox_2"/>
    <property type="match status" value="1"/>
</dbReference>
<dbReference type="PRINTS" id="PR00411">
    <property type="entry name" value="PNDRDTASEI"/>
</dbReference>
<dbReference type="InterPro" id="IPR023753">
    <property type="entry name" value="FAD/NAD-binding_dom"/>
</dbReference>
<keyword evidence="4" id="KW-0520">NAD</keyword>
<keyword evidence="3 4" id="KW-0274">FAD</keyword>
<dbReference type="EMBL" id="PUFI01000015">
    <property type="protein sequence ID" value="TDG67610.1"/>
    <property type="molecule type" value="Genomic_DNA"/>
</dbReference>
<dbReference type="InterPro" id="IPR036188">
    <property type="entry name" value="FAD/NAD-bd_sf"/>
</dbReference>
<dbReference type="InterPro" id="IPR001100">
    <property type="entry name" value="Pyr_nuc-diS_OxRdtase"/>
</dbReference>
<dbReference type="PANTHER" id="PTHR43014">
    <property type="entry name" value="MERCURIC REDUCTASE"/>
    <property type="match status" value="1"/>
</dbReference>
<comment type="caution">
    <text evidence="8">The sequence shown here is derived from an EMBL/GenBank/DDBJ whole genome shotgun (WGS) entry which is preliminary data.</text>
</comment>
<dbReference type="RefSeq" id="WP_010008005.1">
    <property type="nucleotide sequence ID" value="NZ_JAGYGP010000001.1"/>
</dbReference>
<comment type="cofactor">
    <cofactor evidence="4">
        <name>FAD</name>
        <dbReference type="ChEBI" id="CHEBI:57692"/>
    </cofactor>
    <text evidence="4">Binds 1 FAD per subunit.</text>
</comment>
<dbReference type="GO" id="GO:0000166">
    <property type="term" value="F:nucleotide binding"/>
    <property type="evidence" value="ECO:0007669"/>
    <property type="project" value="UniProtKB-KW"/>
</dbReference>
<dbReference type="Gene3D" id="3.30.390.30">
    <property type="match status" value="1"/>
</dbReference>
<accession>A0A4V3A2A2</accession>
<evidence type="ECO:0000256" key="1">
    <source>
        <dbReference type="ARBA" id="ARBA00007532"/>
    </source>
</evidence>
<feature type="binding site" evidence="4">
    <location>
        <position position="261"/>
    </location>
    <ligand>
        <name>NAD(+)</name>
        <dbReference type="ChEBI" id="CHEBI:57540"/>
    </ligand>
</feature>